<dbReference type="eggNOG" id="COG2764">
    <property type="taxonomic scope" value="Bacteria"/>
</dbReference>
<evidence type="ECO:0000313" key="2">
    <source>
        <dbReference type="EMBL" id="KGD64454.1"/>
    </source>
</evidence>
<gene>
    <name evidence="2" type="ORF">Y5S_02209</name>
</gene>
<keyword evidence="3" id="KW-1185">Reference proteome</keyword>
<evidence type="ECO:0000259" key="1">
    <source>
        <dbReference type="Pfam" id="PF06983"/>
    </source>
</evidence>
<dbReference type="EMBL" id="ARXV01000008">
    <property type="protein sequence ID" value="KGD64454.1"/>
    <property type="molecule type" value="Genomic_DNA"/>
</dbReference>
<dbReference type="PATRIC" id="fig|1177154.3.peg.2250"/>
<sequence length="140" mass="15581">MSSLSINPYLNFAGNCREAFDLYARVLEAPVSFLITMGESPMADQVPKEMHDRICHICLQRDGLTLMGSDCPPDQYEAPQGTIINIGVETAEKAEAVFAQLSEGGQITMPLEETFWAKRFGMCVDRFGVPWMVNCDKPMP</sequence>
<evidence type="ECO:0000313" key="3">
    <source>
        <dbReference type="Proteomes" id="UP000029444"/>
    </source>
</evidence>
<name>A0A095SJD4_9GAMM</name>
<organism evidence="2 3">
    <name type="scientific">Alcanivorax nanhaiticus</name>
    <dbReference type="NCBI Taxonomy" id="1177154"/>
    <lineage>
        <taxon>Bacteria</taxon>
        <taxon>Pseudomonadati</taxon>
        <taxon>Pseudomonadota</taxon>
        <taxon>Gammaproteobacteria</taxon>
        <taxon>Oceanospirillales</taxon>
        <taxon>Alcanivoracaceae</taxon>
        <taxon>Alcanivorax</taxon>
    </lineage>
</organism>
<protein>
    <submittedName>
        <fullName evidence="2">PhnB-like protein</fullName>
    </submittedName>
</protein>
<dbReference type="PANTHER" id="PTHR33990">
    <property type="entry name" value="PROTEIN YJDN-RELATED"/>
    <property type="match status" value="1"/>
</dbReference>
<reference evidence="2 3" key="1">
    <citation type="submission" date="2012-09" db="EMBL/GenBank/DDBJ databases">
        <title>Genome Sequence of alkane-degrading Bacterium Alcanivorax sp. 19-m-6.</title>
        <authorList>
            <person name="Lai Q."/>
            <person name="Shao Z."/>
        </authorList>
    </citation>
    <scope>NUCLEOTIDE SEQUENCE [LARGE SCALE GENOMIC DNA]</scope>
    <source>
        <strain evidence="2 3">19-m-6</strain>
    </source>
</reference>
<comment type="caution">
    <text evidence="2">The sequence shown here is derived from an EMBL/GenBank/DDBJ whole genome shotgun (WGS) entry which is preliminary data.</text>
</comment>
<dbReference type="PANTHER" id="PTHR33990:SF1">
    <property type="entry name" value="PROTEIN YJDN"/>
    <property type="match status" value="1"/>
</dbReference>
<dbReference type="STRING" id="1177154.Y5S_02209"/>
<feature type="domain" description="PhnB-like" evidence="1">
    <location>
        <begin position="6"/>
        <end position="133"/>
    </location>
</feature>
<dbReference type="Proteomes" id="UP000029444">
    <property type="component" value="Unassembled WGS sequence"/>
</dbReference>
<dbReference type="Pfam" id="PF06983">
    <property type="entry name" value="3-dmu-9_3-mt"/>
    <property type="match status" value="1"/>
</dbReference>
<dbReference type="SUPFAM" id="SSF54593">
    <property type="entry name" value="Glyoxalase/Bleomycin resistance protein/Dihydroxybiphenyl dioxygenase"/>
    <property type="match status" value="1"/>
</dbReference>
<dbReference type="CDD" id="cd06588">
    <property type="entry name" value="PhnB_like"/>
    <property type="match status" value="1"/>
</dbReference>
<dbReference type="Gene3D" id="3.10.180.10">
    <property type="entry name" value="2,3-Dihydroxybiphenyl 1,2-Dioxygenase, domain 1"/>
    <property type="match status" value="1"/>
</dbReference>
<accession>A0A095SJD4</accession>
<dbReference type="InterPro" id="IPR028973">
    <property type="entry name" value="PhnB-like"/>
</dbReference>
<dbReference type="InterPro" id="IPR029068">
    <property type="entry name" value="Glyas_Bleomycin-R_OHBP_Dase"/>
</dbReference>
<dbReference type="OrthoDB" id="9795306at2"/>
<dbReference type="AlphaFoldDB" id="A0A095SJD4"/>
<dbReference type="RefSeq" id="WP_035233025.1">
    <property type="nucleotide sequence ID" value="NZ_ARXV01000008.1"/>
</dbReference>
<proteinExistence type="predicted"/>